<gene>
    <name evidence="1" type="ORF">JKL49_02350</name>
</gene>
<proteinExistence type="predicted"/>
<name>A0A974SAA9_9CAUL</name>
<evidence type="ECO:0000313" key="1">
    <source>
        <dbReference type="EMBL" id="QQZ50477.1"/>
    </source>
</evidence>
<organism evidence="1">
    <name type="scientific">Phenylobacterium glaciei</name>
    <dbReference type="NCBI Taxonomy" id="2803784"/>
    <lineage>
        <taxon>Bacteria</taxon>
        <taxon>Pseudomonadati</taxon>
        <taxon>Pseudomonadota</taxon>
        <taxon>Alphaproteobacteria</taxon>
        <taxon>Caulobacterales</taxon>
        <taxon>Caulobacteraceae</taxon>
        <taxon>Phenylobacterium</taxon>
    </lineage>
</organism>
<protein>
    <submittedName>
        <fullName evidence="1">Uncharacterized protein</fullName>
    </submittedName>
</protein>
<dbReference type="AlphaFoldDB" id="A0A974SAA9"/>
<reference evidence="1" key="1">
    <citation type="submission" date="2021-01" db="EMBL/GenBank/DDBJ databases">
        <title>Genome sequence of Phenylobacterium sp. 20VBR1 isolated from a valley glaceir, Ny-Alesund, Svalbard.</title>
        <authorList>
            <person name="Thomas F.A."/>
            <person name="Krishnan K.P."/>
            <person name="Sinha R.K."/>
        </authorList>
    </citation>
    <scope>NUCLEOTIDE SEQUENCE</scope>
    <source>
        <strain evidence="1">20VBR1</strain>
    </source>
</reference>
<accession>A0A974SAA9</accession>
<dbReference type="EMBL" id="CP068570">
    <property type="protein sequence ID" value="QQZ50477.1"/>
    <property type="molecule type" value="Genomic_DNA"/>
</dbReference>
<sequence length="45" mass="4884">MNGVASRQAADGGLQNVTQAVQHSGVLSWDSALQQLQDRRHNPEL</sequence>